<feature type="binding site" evidence="6">
    <location>
        <position position="216"/>
    </location>
    <ligand>
        <name>Zn(2+)</name>
        <dbReference type="ChEBI" id="CHEBI:29105"/>
    </ligand>
</feature>
<dbReference type="EMBL" id="JADBJN010000004">
    <property type="protein sequence ID" value="KAG5669098.1"/>
    <property type="molecule type" value="Genomic_DNA"/>
</dbReference>
<evidence type="ECO:0000313" key="10">
    <source>
        <dbReference type="Proteomes" id="UP001107558"/>
    </source>
</evidence>
<keyword evidence="4 5" id="KW-0238">DNA-binding</keyword>
<dbReference type="GO" id="GO:0003677">
    <property type="term" value="F:DNA binding"/>
    <property type="evidence" value="ECO:0007669"/>
    <property type="project" value="UniProtKB-UniRule"/>
</dbReference>
<keyword evidence="3 6" id="KW-0862">Zinc</keyword>
<dbReference type="Pfam" id="PF05485">
    <property type="entry name" value="THAP"/>
    <property type="match status" value="1"/>
</dbReference>
<evidence type="ECO:0008006" key="11">
    <source>
        <dbReference type="Google" id="ProtNLM"/>
    </source>
</evidence>
<evidence type="ECO:0000259" key="8">
    <source>
        <dbReference type="PROSITE" id="PS51915"/>
    </source>
</evidence>
<keyword evidence="2 5" id="KW-0863">Zinc-finger</keyword>
<feature type="binding site" evidence="6">
    <location>
        <position position="213"/>
    </location>
    <ligand>
        <name>Zn(2+)</name>
        <dbReference type="ChEBI" id="CHEBI:29105"/>
    </ligand>
</feature>
<evidence type="ECO:0000256" key="5">
    <source>
        <dbReference type="PROSITE-ProRule" id="PRU00309"/>
    </source>
</evidence>
<evidence type="ECO:0000256" key="2">
    <source>
        <dbReference type="ARBA" id="ARBA00022771"/>
    </source>
</evidence>
<evidence type="ECO:0000313" key="9">
    <source>
        <dbReference type="EMBL" id="KAG5669098.1"/>
    </source>
</evidence>
<dbReference type="Gene3D" id="3.40.1800.20">
    <property type="match status" value="1"/>
</dbReference>
<evidence type="ECO:0000256" key="4">
    <source>
        <dbReference type="ARBA" id="ARBA00023125"/>
    </source>
</evidence>
<sequence length="239" mass="27620">MVKRCCAKSCYNSQFTHKIGYFGFPKNEVIAREWARLAGRDDLAEKKLLNLTKYYLCSDHFTSKDFANPNVEDKSFLVLNRTPNFVPLPSQFENNLQKNVEVVMKNADKFVNYTKKEGTSMTNENKKLKLGKRKFDEINFEVSNIEAETNEQIMTEIEYIEEVENICRLCAKPEFELVQIFNENGELTPETECIKIMPSSVIQFNDGLPQHACIGCLEKLQQCVDIVDGFVLNQDLFLR</sequence>
<name>A0A9J6BHB1_POLVA</name>
<evidence type="ECO:0000256" key="6">
    <source>
        <dbReference type="PROSITE-ProRule" id="PRU01263"/>
    </source>
</evidence>
<dbReference type="GO" id="GO:0008270">
    <property type="term" value="F:zinc ion binding"/>
    <property type="evidence" value="ECO:0007669"/>
    <property type="project" value="UniProtKB-UniRule"/>
</dbReference>
<organism evidence="9 10">
    <name type="scientific">Polypedilum vanderplanki</name>
    <name type="common">Sleeping chironomid midge</name>
    <dbReference type="NCBI Taxonomy" id="319348"/>
    <lineage>
        <taxon>Eukaryota</taxon>
        <taxon>Metazoa</taxon>
        <taxon>Ecdysozoa</taxon>
        <taxon>Arthropoda</taxon>
        <taxon>Hexapoda</taxon>
        <taxon>Insecta</taxon>
        <taxon>Pterygota</taxon>
        <taxon>Neoptera</taxon>
        <taxon>Endopterygota</taxon>
        <taxon>Diptera</taxon>
        <taxon>Nematocera</taxon>
        <taxon>Chironomoidea</taxon>
        <taxon>Chironomidae</taxon>
        <taxon>Chironominae</taxon>
        <taxon>Polypedilum</taxon>
        <taxon>Polypedilum</taxon>
    </lineage>
</organism>
<dbReference type="Pfam" id="PF07776">
    <property type="entry name" value="zf-AD"/>
    <property type="match status" value="1"/>
</dbReference>
<protein>
    <recommendedName>
        <fullName evidence="11">THAP-type domain-containing protein</fullName>
    </recommendedName>
</protein>
<dbReference type="SMART" id="SM00980">
    <property type="entry name" value="THAP"/>
    <property type="match status" value="1"/>
</dbReference>
<dbReference type="PROSITE" id="PS50950">
    <property type="entry name" value="ZF_THAP"/>
    <property type="match status" value="1"/>
</dbReference>
<comment type="caution">
    <text evidence="9">The sequence shown here is derived from an EMBL/GenBank/DDBJ whole genome shotgun (WGS) entry which is preliminary data.</text>
</comment>
<feature type="domain" description="ZAD" evidence="8">
    <location>
        <begin position="165"/>
        <end position="239"/>
    </location>
</feature>
<keyword evidence="10" id="KW-1185">Reference proteome</keyword>
<keyword evidence="1 6" id="KW-0479">Metal-binding</keyword>
<dbReference type="OrthoDB" id="8948150at2759"/>
<reference evidence="9" key="1">
    <citation type="submission" date="2021-03" db="EMBL/GenBank/DDBJ databases">
        <title>Chromosome level genome of the anhydrobiotic midge Polypedilum vanderplanki.</title>
        <authorList>
            <person name="Yoshida Y."/>
            <person name="Kikawada T."/>
            <person name="Gusev O."/>
        </authorList>
    </citation>
    <scope>NUCLEOTIDE SEQUENCE</scope>
    <source>
        <strain evidence="9">NIAS01</strain>
        <tissue evidence="9">Whole body or cell culture</tissue>
    </source>
</reference>
<feature type="binding site" evidence="6">
    <location>
        <position position="167"/>
    </location>
    <ligand>
        <name>Zn(2+)</name>
        <dbReference type="ChEBI" id="CHEBI:29105"/>
    </ligand>
</feature>
<dbReference type="Proteomes" id="UP001107558">
    <property type="component" value="Chromosome 4"/>
</dbReference>
<evidence type="ECO:0000259" key="7">
    <source>
        <dbReference type="PROSITE" id="PS50950"/>
    </source>
</evidence>
<dbReference type="InterPro" id="IPR006612">
    <property type="entry name" value="THAP_Znf"/>
</dbReference>
<proteinExistence type="predicted"/>
<accession>A0A9J6BHB1</accession>
<dbReference type="PROSITE" id="PS51915">
    <property type="entry name" value="ZAD"/>
    <property type="match status" value="1"/>
</dbReference>
<dbReference type="InterPro" id="IPR012934">
    <property type="entry name" value="Znf_AD"/>
</dbReference>
<gene>
    <name evidence="9" type="ORF">PVAND_016995</name>
</gene>
<feature type="binding site" evidence="6">
    <location>
        <position position="170"/>
    </location>
    <ligand>
        <name>Zn(2+)</name>
        <dbReference type="ChEBI" id="CHEBI:29105"/>
    </ligand>
</feature>
<evidence type="ECO:0000256" key="1">
    <source>
        <dbReference type="ARBA" id="ARBA00022723"/>
    </source>
</evidence>
<dbReference type="SUPFAM" id="SSF57716">
    <property type="entry name" value="Glucocorticoid receptor-like (DNA-binding domain)"/>
    <property type="match status" value="2"/>
</dbReference>
<feature type="domain" description="THAP-type" evidence="7">
    <location>
        <begin position="1"/>
        <end position="86"/>
    </location>
</feature>
<dbReference type="GO" id="GO:0005634">
    <property type="term" value="C:nucleus"/>
    <property type="evidence" value="ECO:0007669"/>
    <property type="project" value="InterPro"/>
</dbReference>
<evidence type="ECO:0000256" key="3">
    <source>
        <dbReference type="ARBA" id="ARBA00022833"/>
    </source>
</evidence>
<dbReference type="AlphaFoldDB" id="A0A9J6BHB1"/>